<feature type="region of interest" description="Disordered" evidence="2">
    <location>
        <begin position="598"/>
        <end position="620"/>
    </location>
</feature>
<dbReference type="Pfam" id="PF01612">
    <property type="entry name" value="DNA_pol_A_exo1"/>
    <property type="match status" value="1"/>
</dbReference>
<evidence type="ECO:0000313" key="4">
    <source>
        <dbReference type="EMBL" id="KAK9907462.1"/>
    </source>
</evidence>
<feature type="compositionally biased region" description="Low complexity" evidence="2">
    <location>
        <begin position="77"/>
        <end position="86"/>
    </location>
</feature>
<gene>
    <name evidence="4" type="ORF">WJX75_004125</name>
</gene>
<accession>A0ABR2YM09</accession>
<dbReference type="SUPFAM" id="SSF53098">
    <property type="entry name" value="Ribonuclease H-like"/>
    <property type="match status" value="1"/>
</dbReference>
<dbReference type="InterPro" id="IPR002562">
    <property type="entry name" value="3'-5'_exonuclease_dom"/>
</dbReference>
<name>A0ABR2YM09_9CHLO</name>
<dbReference type="Pfam" id="PF00476">
    <property type="entry name" value="DNA_pol_A"/>
    <property type="match status" value="2"/>
</dbReference>
<dbReference type="InterPro" id="IPR036397">
    <property type="entry name" value="RNaseH_sf"/>
</dbReference>
<feature type="compositionally biased region" description="Basic residues" evidence="2">
    <location>
        <begin position="611"/>
        <end position="620"/>
    </location>
</feature>
<evidence type="ECO:0000313" key="5">
    <source>
        <dbReference type="Proteomes" id="UP001491310"/>
    </source>
</evidence>
<dbReference type="EMBL" id="JALJOT010000009">
    <property type="protein sequence ID" value="KAK9907462.1"/>
    <property type="molecule type" value="Genomic_DNA"/>
</dbReference>
<evidence type="ECO:0000256" key="1">
    <source>
        <dbReference type="ARBA" id="ARBA00022705"/>
    </source>
</evidence>
<dbReference type="Proteomes" id="UP001491310">
    <property type="component" value="Unassembled WGS sequence"/>
</dbReference>
<comment type="caution">
    <text evidence="4">The sequence shown here is derived from an EMBL/GenBank/DDBJ whole genome shotgun (WGS) entry which is preliminary data.</text>
</comment>
<feature type="domain" description="DNA-directed DNA polymerase family A palm" evidence="3">
    <location>
        <begin position="765"/>
        <end position="994"/>
    </location>
</feature>
<reference evidence="4 5" key="1">
    <citation type="journal article" date="2024" name="Nat. Commun.">
        <title>Phylogenomics reveals the evolutionary origins of lichenization in chlorophyte algae.</title>
        <authorList>
            <person name="Puginier C."/>
            <person name="Libourel C."/>
            <person name="Otte J."/>
            <person name="Skaloud P."/>
            <person name="Haon M."/>
            <person name="Grisel S."/>
            <person name="Petersen M."/>
            <person name="Berrin J.G."/>
            <person name="Delaux P.M."/>
            <person name="Dal Grande F."/>
            <person name="Keller J."/>
        </authorList>
    </citation>
    <scope>NUCLEOTIDE SEQUENCE [LARGE SCALE GENOMIC DNA]</scope>
    <source>
        <strain evidence="4 5">SAG 216-7</strain>
    </source>
</reference>
<dbReference type="Gene3D" id="3.30.420.10">
    <property type="entry name" value="Ribonuclease H-like superfamily/Ribonuclease H"/>
    <property type="match status" value="1"/>
</dbReference>
<dbReference type="PRINTS" id="PR00868">
    <property type="entry name" value="DNAPOLI"/>
</dbReference>
<evidence type="ECO:0000259" key="3">
    <source>
        <dbReference type="SMART" id="SM00482"/>
    </source>
</evidence>
<keyword evidence="1" id="KW-0235">DNA replication</keyword>
<dbReference type="Gene3D" id="1.10.150.20">
    <property type="entry name" value="5' to 3' exonuclease, C-terminal subdomain"/>
    <property type="match status" value="1"/>
</dbReference>
<dbReference type="CDD" id="cd08640">
    <property type="entry name" value="DNA_pol_A_plastid_like"/>
    <property type="match status" value="1"/>
</dbReference>
<evidence type="ECO:0000256" key="2">
    <source>
        <dbReference type="SAM" id="MobiDB-lite"/>
    </source>
</evidence>
<dbReference type="PANTHER" id="PTHR10133">
    <property type="entry name" value="DNA POLYMERASE I"/>
    <property type="match status" value="1"/>
</dbReference>
<protein>
    <recommendedName>
        <fullName evidence="3">DNA-directed DNA polymerase family A palm domain-containing protein</fullName>
    </recommendedName>
</protein>
<keyword evidence="5" id="KW-1185">Reference proteome</keyword>
<dbReference type="InterPro" id="IPR012337">
    <property type="entry name" value="RNaseH-like_sf"/>
</dbReference>
<dbReference type="SUPFAM" id="SSF56672">
    <property type="entry name" value="DNA/RNA polymerases"/>
    <property type="match status" value="1"/>
</dbReference>
<dbReference type="InterPro" id="IPR043502">
    <property type="entry name" value="DNA/RNA_pol_sf"/>
</dbReference>
<proteinExistence type="predicted"/>
<dbReference type="InterPro" id="IPR001098">
    <property type="entry name" value="DNA-dir_DNA_pol_A_palm_dom"/>
</dbReference>
<feature type="region of interest" description="Disordered" evidence="2">
    <location>
        <begin position="69"/>
        <end position="99"/>
    </location>
</feature>
<feature type="compositionally biased region" description="Polar residues" evidence="2">
    <location>
        <begin position="22"/>
        <end position="37"/>
    </location>
</feature>
<sequence length="1034" mass="113103">MRSGKSFGGSRPVSPSRGERSVSASAAPSDTAQTARVNFNAVDAEEDYLDDPAARAMHQDNWFGFRPAEEIHDSDNGSAMATAAAVGEEEGGEGSGEGAEVLEGDISQIPREVFVVDTVEKAQQAAARLHALHSANPSMFFACDTEVSHIDVTKESPCGHGVVICFSVYCGEDIDFGGSVDGEILQNQLWVDTMADGAKDQGTVDAIWEAFRDFFENESILKVWHNYSFDRHVLGNVWVGGKPIEARGFHADTMHMARLWDSSRRGKGYSLEALSGENVLVPKRMSNGTSPSAKTGMKELFAEPKVKKDGTLSKIKELPRMEELQACPRRRGKWIRYSALDAKATHDLALGLQRQLAAMPCPPQLHLGMDPAIAHATGVGEGYTMWDLYQDYWKPFGELLTDMEKEGMMVDREHLRAAEEKAVEDQERAKNRFREWVRTKVPDAEYMNICSGPQIRQLLFPGVPNMKHDKGSLELQRTFKAPNVLGRIEEGKKVAKKQMDIVIHGLWGADAQSPLTPEVYTASGWPAVSTPVLRSLAGKPGAAKRALLEQYGVELDTAPASSFDEVPLEALLEDPSLAALEAGEDADMLEGMDGLALDDDPDEFSSGTAGKGKRKPKAAGKAKGAAAKAKENAAPNGAAARVLADMQSLEYEANMKEAGARGYGKLYAVFGGGRDGLHACAAVDALCEVSAVDTLLSNFIRPLQGGAIATVSRDPVTSQPLLDAQGEPVLHRVHCSLNINTETGRLSARRPNLQNQPALEKDRYKVRKAFLAEPGKTLVVADYGQLELRLLAHMANCESMLQAFRLGGDFHSRTALGMYDHIKAAIDKGECLLEWDSVDGQKAPVPLLKDLFGSERRKAKVLNFSIAYGKTAHGLSRDWGTSLDEAKDTVERWYSDRPEVEQWQKKQRRFAEMDGYVCTILGRRRQLPDARSPNQKAKGHALRAAINTPIQGSAADVATAAMLSIARCPELKDMGWTMLLQVHDEVILEGPKETAERAQELVVQHMEKPFEGSNPLRVDLVVDSNIADTWYEAK</sequence>
<dbReference type="InterPro" id="IPR002298">
    <property type="entry name" value="DNA_polymerase_A"/>
</dbReference>
<dbReference type="PANTHER" id="PTHR10133:SF27">
    <property type="entry name" value="DNA POLYMERASE NU"/>
    <property type="match status" value="1"/>
</dbReference>
<dbReference type="SMART" id="SM00482">
    <property type="entry name" value="POLAc"/>
    <property type="match status" value="1"/>
</dbReference>
<organism evidence="4 5">
    <name type="scientific">Coccomyxa subellipsoidea</name>
    <dbReference type="NCBI Taxonomy" id="248742"/>
    <lineage>
        <taxon>Eukaryota</taxon>
        <taxon>Viridiplantae</taxon>
        <taxon>Chlorophyta</taxon>
        <taxon>core chlorophytes</taxon>
        <taxon>Trebouxiophyceae</taxon>
        <taxon>Trebouxiophyceae incertae sedis</taxon>
        <taxon>Coccomyxaceae</taxon>
        <taxon>Coccomyxa</taxon>
    </lineage>
</organism>
<dbReference type="Gene3D" id="3.30.70.370">
    <property type="match status" value="1"/>
</dbReference>
<feature type="region of interest" description="Disordered" evidence="2">
    <location>
        <begin position="1"/>
        <end position="39"/>
    </location>
</feature>